<dbReference type="InterPro" id="IPR010730">
    <property type="entry name" value="HET"/>
</dbReference>
<dbReference type="EMBL" id="ML213626">
    <property type="protein sequence ID" value="TFK34984.1"/>
    <property type="molecule type" value="Genomic_DNA"/>
</dbReference>
<protein>
    <submittedName>
        <fullName evidence="2">Heterokaryon incompatibility protein-domain-containing protein</fullName>
    </submittedName>
</protein>
<dbReference type="Pfam" id="PF06985">
    <property type="entry name" value="HET"/>
    <property type="match status" value="1"/>
</dbReference>
<dbReference type="Proteomes" id="UP000308652">
    <property type="component" value="Unassembled WGS sequence"/>
</dbReference>
<dbReference type="STRING" id="68775.A0A5C3LPJ6"/>
<dbReference type="OrthoDB" id="2958217at2759"/>
<evidence type="ECO:0000259" key="1">
    <source>
        <dbReference type="Pfam" id="PF06985"/>
    </source>
</evidence>
<gene>
    <name evidence="2" type="ORF">BDQ12DRAFT_612481</name>
</gene>
<accession>A0A5C3LPJ6</accession>
<organism evidence="2 3">
    <name type="scientific">Crucibulum laeve</name>
    <dbReference type="NCBI Taxonomy" id="68775"/>
    <lineage>
        <taxon>Eukaryota</taxon>
        <taxon>Fungi</taxon>
        <taxon>Dikarya</taxon>
        <taxon>Basidiomycota</taxon>
        <taxon>Agaricomycotina</taxon>
        <taxon>Agaricomycetes</taxon>
        <taxon>Agaricomycetidae</taxon>
        <taxon>Agaricales</taxon>
        <taxon>Agaricineae</taxon>
        <taxon>Nidulariaceae</taxon>
        <taxon>Crucibulum</taxon>
    </lineage>
</organism>
<keyword evidence="3" id="KW-1185">Reference proteome</keyword>
<sequence length="851" mass="96447">MFSKLKTEPDRVIWPQISLGLVEDILEKASNCPFCYKVISELGGRNTPSVGRDRAPLSAVVSWRADGVTFNTISHAQAIHFPTVALLQGDPTLDRKSLDLNNWGEEYDSDDSEPAAEFVVIPQVRTAPATTTSRATGLCDVCRALELSAERFIVLPGDKDTGDESDKLDISLGLVQDIRKKSTCPFCRLVIAALGENEVPAKIDGEMVHVLMSWNNDGVDPLNEEDPASRSIPQIRILRPYVVKESGRFVESDRLPNFPEITLVADDAPASAASTALLVRPIKQDQIDFKMVKNWLSLCERHHGKSCSKSQLFDHEITDPASEIPSFRLIDVINSCIVRGPIKSKYVALSYVWGKTDFLKALKGNIRTLEQRGSLLLPNMSDRIPLTIKDAMQLVRELGMRYLWVDCLCIIQDDDSVGKTDAISKMDHVYGAAFITIQAATGIDATSGLPGVRLGSRGRKQVLEEVIPGVRLGYKWSTDDFEKESVYHTRAWTFQEQELSRRSLIFCGGQVFFTCNEAGEWTEDVVCELDTETTSSDDDDDESSDDIGDFEGLIQKYSALALSYQSDIYNAFAGLTRYFKKELKANLCHGIPDAYFDWFLLWTPIEPQVRRENTPSWSWSGWIGGSWPRIWDWYNRNITMVRRAHRKRTWIIWYERVAHNSTTCVRVWTPKNHSSSSKPKNFYGGAIQDRFPLNCKKTLPTPKTLNAAPEYYRDILSPTPRSGFLQFWTVSLTFKLDEPQSSINSRKEHDNKLRRVEFFGRDGQEIGIVFIPERWYTAHVPGEHEFILLCEGRDQRAGRGREDEEKGWKYMVMLLEWHGEWAERVSLGSIEKDYLNQALGAGPLWKEIILG</sequence>
<dbReference type="PANTHER" id="PTHR33112">
    <property type="entry name" value="DOMAIN PROTEIN, PUTATIVE-RELATED"/>
    <property type="match status" value="1"/>
</dbReference>
<evidence type="ECO:0000313" key="2">
    <source>
        <dbReference type="EMBL" id="TFK34984.1"/>
    </source>
</evidence>
<evidence type="ECO:0000313" key="3">
    <source>
        <dbReference type="Proteomes" id="UP000308652"/>
    </source>
</evidence>
<feature type="domain" description="Heterokaryon incompatibility" evidence="1">
    <location>
        <begin position="346"/>
        <end position="496"/>
    </location>
</feature>
<dbReference type="AlphaFoldDB" id="A0A5C3LPJ6"/>
<reference evidence="2 3" key="1">
    <citation type="journal article" date="2019" name="Nat. Ecol. Evol.">
        <title>Megaphylogeny resolves global patterns of mushroom evolution.</title>
        <authorList>
            <person name="Varga T."/>
            <person name="Krizsan K."/>
            <person name="Foldi C."/>
            <person name="Dima B."/>
            <person name="Sanchez-Garcia M."/>
            <person name="Sanchez-Ramirez S."/>
            <person name="Szollosi G.J."/>
            <person name="Szarkandi J.G."/>
            <person name="Papp V."/>
            <person name="Albert L."/>
            <person name="Andreopoulos W."/>
            <person name="Angelini C."/>
            <person name="Antonin V."/>
            <person name="Barry K.W."/>
            <person name="Bougher N.L."/>
            <person name="Buchanan P."/>
            <person name="Buyck B."/>
            <person name="Bense V."/>
            <person name="Catcheside P."/>
            <person name="Chovatia M."/>
            <person name="Cooper J."/>
            <person name="Damon W."/>
            <person name="Desjardin D."/>
            <person name="Finy P."/>
            <person name="Geml J."/>
            <person name="Haridas S."/>
            <person name="Hughes K."/>
            <person name="Justo A."/>
            <person name="Karasinski D."/>
            <person name="Kautmanova I."/>
            <person name="Kiss B."/>
            <person name="Kocsube S."/>
            <person name="Kotiranta H."/>
            <person name="LaButti K.M."/>
            <person name="Lechner B.E."/>
            <person name="Liimatainen K."/>
            <person name="Lipzen A."/>
            <person name="Lukacs Z."/>
            <person name="Mihaltcheva S."/>
            <person name="Morgado L.N."/>
            <person name="Niskanen T."/>
            <person name="Noordeloos M.E."/>
            <person name="Ohm R.A."/>
            <person name="Ortiz-Santana B."/>
            <person name="Ovrebo C."/>
            <person name="Racz N."/>
            <person name="Riley R."/>
            <person name="Savchenko A."/>
            <person name="Shiryaev A."/>
            <person name="Soop K."/>
            <person name="Spirin V."/>
            <person name="Szebenyi C."/>
            <person name="Tomsovsky M."/>
            <person name="Tulloss R.E."/>
            <person name="Uehling J."/>
            <person name="Grigoriev I.V."/>
            <person name="Vagvolgyi C."/>
            <person name="Papp T."/>
            <person name="Martin F.M."/>
            <person name="Miettinen O."/>
            <person name="Hibbett D.S."/>
            <person name="Nagy L.G."/>
        </authorList>
    </citation>
    <scope>NUCLEOTIDE SEQUENCE [LARGE SCALE GENOMIC DNA]</scope>
    <source>
        <strain evidence="2 3">CBS 166.37</strain>
    </source>
</reference>
<name>A0A5C3LPJ6_9AGAR</name>
<dbReference type="PANTHER" id="PTHR33112:SF12">
    <property type="entry name" value="HETEROKARYON INCOMPATIBILITY DOMAIN-CONTAINING PROTEIN"/>
    <property type="match status" value="1"/>
</dbReference>
<proteinExistence type="predicted"/>